<evidence type="ECO:0000256" key="1">
    <source>
        <dbReference type="SAM" id="SignalP"/>
    </source>
</evidence>
<gene>
    <name evidence="2" type="ORF">Pan97_20780</name>
</gene>
<dbReference type="EMBL" id="CP036289">
    <property type="protein sequence ID" value="QDU75057.1"/>
    <property type="molecule type" value="Genomic_DNA"/>
</dbReference>
<proteinExistence type="predicted"/>
<feature type="signal peptide" evidence="1">
    <location>
        <begin position="1"/>
        <end position="21"/>
    </location>
</feature>
<protein>
    <recommendedName>
        <fullName evidence="4">Cytochrome c domain-containing protein</fullName>
    </recommendedName>
</protein>
<sequence precursor="true">MRKPWNLMLTLGLIASLGVTASAQSPQLDSCDATWLWPVPTNAAEADRLIDMDELKAEDGSAVLSDQSFADLLAAVDSGAASVSTGSNQSSKIELSSALRERGNWKIAGMRIDATAPGGHGDIRAVYGELPQIRLILQPVTVNGMNCKVHDFAMHVVYSFPKPNTRPSEPDEPKFREILDDFLALKKKCEDAGVMTTGAKLGIHPGLKNNAIDGLTDDVQAMLKKYLHDHRLSALAIMGLDPPEPWIFMSLFRPQGPGTNFVVFPIPVFNDPSATDDADKRKTAQMLTFRATPHILPVAQTDNLSPIAHNPNLGNLFQVPLHERKGVSMSEFFSNNFAADLDAPAKAGVAADGSPILDAQMKNKDIPDYIANPTKCHFFNTDCLSCHVESQRREKFNLAPSSFAFEWPAGIAELDPGVKQTTQWNVRNLGWFPRGGSVAPTISQRTANETAEAVSYINEKYLAD</sequence>
<name>A0A518C751_9BACT</name>
<reference evidence="3" key="1">
    <citation type="submission" date="2019-02" db="EMBL/GenBank/DDBJ databases">
        <title>Deep-cultivation of Planctomycetes and their phenomic and genomic characterization uncovers novel biology.</title>
        <authorList>
            <person name="Wiegand S."/>
            <person name="Jogler M."/>
            <person name="Boedeker C."/>
            <person name="Pinto D."/>
            <person name="Vollmers J."/>
            <person name="Rivas-Marin E."/>
            <person name="Kohn T."/>
            <person name="Peeters S.H."/>
            <person name="Heuer A."/>
            <person name="Rast P."/>
            <person name="Oberbeckmann S."/>
            <person name="Bunk B."/>
            <person name="Jeske O."/>
            <person name="Meyerdierks A."/>
            <person name="Storesund J.E."/>
            <person name="Kallscheuer N."/>
            <person name="Luecker S."/>
            <person name="Lage O.M."/>
            <person name="Pohl T."/>
            <person name="Merkel B.J."/>
            <person name="Hornburger P."/>
            <person name="Mueller R.-W."/>
            <person name="Bruemmer F."/>
            <person name="Labrenz M."/>
            <person name="Spormann A.M."/>
            <person name="Op den Camp H."/>
            <person name="Overmann J."/>
            <person name="Amann R."/>
            <person name="Jetten M.S.M."/>
            <person name="Mascher T."/>
            <person name="Medema M.H."/>
            <person name="Devos D.P."/>
            <person name="Kaster A.-K."/>
            <person name="Ovreas L."/>
            <person name="Rohde M."/>
            <person name="Galperin M.Y."/>
            <person name="Jogler C."/>
        </authorList>
    </citation>
    <scope>NUCLEOTIDE SEQUENCE [LARGE SCALE GENOMIC DNA]</scope>
    <source>
        <strain evidence="3">Pan97</strain>
    </source>
</reference>
<organism evidence="2 3">
    <name type="scientific">Bremerella volcania</name>
    <dbReference type="NCBI Taxonomy" id="2527984"/>
    <lineage>
        <taxon>Bacteria</taxon>
        <taxon>Pseudomonadati</taxon>
        <taxon>Planctomycetota</taxon>
        <taxon>Planctomycetia</taxon>
        <taxon>Pirellulales</taxon>
        <taxon>Pirellulaceae</taxon>
        <taxon>Bremerella</taxon>
    </lineage>
</organism>
<dbReference type="AlphaFoldDB" id="A0A518C751"/>
<dbReference type="Proteomes" id="UP000318626">
    <property type="component" value="Chromosome"/>
</dbReference>
<keyword evidence="3" id="KW-1185">Reference proteome</keyword>
<accession>A0A518C751</accession>
<evidence type="ECO:0008006" key="4">
    <source>
        <dbReference type="Google" id="ProtNLM"/>
    </source>
</evidence>
<evidence type="ECO:0000313" key="2">
    <source>
        <dbReference type="EMBL" id="QDU75057.1"/>
    </source>
</evidence>
<dbReference type="RefSeq" id="WP_144972143.1">
    <property type="nucleotide sequence ID" value="NZ_CP036289.1"/>
</dbReference>
<dbReference type="KEGG" id="bvo:Pan97_20780"/>
<dbReference type="OrthoDB" id="266592at2"/>
<evidence type="ECO:0000313" key="3">
    <source>
        <dbReference type="Proteomes" id="UP000318626"/>
    </source>
</evidence>
<keyword evidence="1" id="KW-0732">Signal</keyword>
<feature type="chain" id="PRO_5021739119" description="Cytochrome c domain-containing protein" evidence="1">
    <location>
        <begin position="22"/>
        <end position="464"/>
    </location>
</feature>